<feature type="region of interest" description="Disordered" evidence="1">
    <location>
        <begin position="210"/>
        <end position="253"/>
    </location>
</feature>
<feature type="compositionally biased region" description="Polar residues" evidence="1">
    <location>
        <begin position="185"/>
        <end position="195"/>
    </location>
</feature>
<feature type="region of interest" description="Disordered" evidence="1">
    <location>
        <begin position="37"/>
        <end position="73"/>
    </location>
</feature>
<gene>
    <name evidence="2" type="ORF">CAMP_LOCUS7986</name>
</gene>
<name>A0A9P1IH87_9PELO</name>
<feature type="compositionally biased region" description="Polar residues" evidence="1">
    <location>
        <begin position="124"/>
        <end position="135"/>
    </location>
</feature>
<proteinExistence type="predicted"/>
<dbReference type="AlphaFoldDB" id="A0A9P1IH87"/>
<comment type="caution">
    <text evidence="2">The sequence shown here is derived from an EMBL/GenBank/DDBJ whole genome shotgun (WGS) entry which is preliminary data.</text>
</comment>
<feature type="compositionally biased region" description="Basic and acidic residues" evidence="1">
    <location>
        <begin position="44"/>
        <end position="61"/>
    </location>
</feature>
<evidence type="ECO:0000313" key="2">
    <source>
        <dbReference type="EMBL" id="CAI5445349.1"/>
    </source>
</evidence>
<sequence length="281" mass="32021">MVEIKTAAQEVPIVFRKFIRRLPKNCSFDMKLRIEFSDDEEEEKERAPVKSKVEPKREAKSEASSSDPASFSVKKPRSMLCLNEINQNHFDSKQLFPEEFSYYSQASKTEISLSNETSFGETQSIVKNSSNSQNPPAKKSKTDQSHRKYSKTRSLTTMHSKTSLSNETSNKNPARKSPSYHDLYSANQRYPPSTTTAIISPKTVYENEHILLSDKNNSKKKNSKNKKKEEKNKENRISPLVSSEEKSEKSRKIEDGADGWALISAKKVGNDLKIDLKDLFL</sequence>
<feature type="compositionally biased region" description="Polar residues" evidence="1">
    <location>
        <begin position="152"/>
        <end position="172"/>
    </location>
</feature>
<feature type="compositionally biased region" description="Basic and acidic residues" evidence="1">
    <location>
        <begin position="227"/>
        <end position="236"/>
    </location>
</feature>
<keyword evidence="3" id="KW-1185">Reference proteome</keyword>
<feature type="compositionally biased region" description="Low complexity" evidence="1">
    <location>
        <begin position="62"/>
        <end position="73"/>
    </location>
</feature>
<protein>
    <submittedName>
        <fullName evidence="2">Uncharacterized protein</fullName>
    </submittedName>
</protein>
<dbReference type="Proteomes" id="UP001152747">
    <property type="component" value="Unassembled WGS sequence"/>
</dbReference>
<accession>A0A9P1IH87</accession>
<feature type="compositionally biased region" description="Basic and acidic residues" evidence="1">
    <location>
        <begin position="243"/>
        <end position="253"/>
    </location>
</feature>
<evidence type="ECO:0000256" key="1">
    <source>
        <dbReference type="SAM" id="MobiDB-lite"/>
    </source>
</evidence>
<organism evidence="2 3">
    <name type="scientific">Caenorhabditis angaria</name>
    <dbReference type="NCBI Taxonomy" id="860376"/>
    <lineage>
        <taxon>Eukaryota</taxon>
        <taxon>Metazoa</taxon>
        <taxon>Ecdysozoa</taxon>
        <taxon>Nematoda</taxon>
        <taxon>Chromadorea</taxon>
        <taxon>Rhabditida</taxon>
        <taxon>Rhabditina</taxon>
        <taxon>Rhabditomorpha</taxon>
        <taxon>Rhabditoidea</taxon>
        <taxon>Rhabditidae</taxon>
        <taxon>Peloderinae</taxon>
        <taxon>Caenorhabditis</taxon>
    </lineage>
</organism>
<evidence type="ECO:0000313" key="3">
    <source>
        <dbReference type="Proteomes" id="UP001152747"/>
    </source>
</evidence>
<dbReference type="EMBL" id="CANHGI010000003">
    <property type="protein sequence ID" value="CAI5445349.1"/>
    <property type="molecule type" value="Genomic_DNA"/>
</dbReference>
<reference evidence="2" key="1">
    <citation type="submission" date="2022-11" db="EMBL/GenBank/DDBJ databases">
        <authorList>
            <person name="Kikuchi T."/>
        </authorList>
    </citation>
    <scope>NUCLEOTIDE SEQUENCE</scope>
    <source>
        <strain evidence="2">PS1010</strain>
    </source>
</reference>
<feature type="region of interest" description="Disordered" evidence="1">
    <location>
        <begin position="124"/>
        <end position="195"/>
    </location>
</feature>